<proteinExistence type="predicted"/>
<evidence type="ECO:0000313" key="2">
    <source>
        <dbReference type="EMBL" id="PKX88977.1"/>
    </source>
</evidence>
<name>A0A2I1BU96_ASPN1</name>
<comment type="caution">
    <text evidence="2">The sequence shown here is derived from an EMBL/GenBank/DDBJ whole genome shotgun (WGS) entry which is preliminary data.</text>
</comment>
<dbReference type="GeneID" id="36532618"/>
<dbReference type="AlphaFoldDB" id="A0A2I1BU96"/>
<evidence type="ECO:0008006" key="4">
    <source>
        <dbReference type="Google" id="ProtNLM"/>
    </source>
</evidence>
<protein>
    <recommendedName>
        <fullName evidence="4">TLDc domain-containing protein</fullName>
    </recommendedName>
</protein>
<sequence length="534" mass="60610">MEMFYSISSSRRVKKYLDEATKESVLDDLHETLAPHWVGAKDVWNIFFLHTFQDGYDRYWDVESFRRFLASQHPGIESQETVYLLGDVCISTRIIHSCSSRGSRIDEKGFQRATALLVFRATDSLGKRERGITMRLYYAENQWAVDDIMDVLATTLPHSSLAPARDELRDAAERIQPRGLVRRRLFRDEFSLFVRLLLQLRVWDVQGSRLPSGIFDDESSSACQKLAHSIADAVCHEDQTVDAGIVADVLPGLCERFYRFWGVIFQPRSLRETVVPPEERLPNYILAAVSRLLPLGTDASGSTDCSLTFLARTEDLGMGHLLQQLRGDRHSHILLFTDETCTAVLGAYIPYMSNDEAESQSRSSLLEDRGHFLFQLSPRFSLLRSTGLVSSREELFYAESPSTTDQRQSPSYTIGHAEGGARLRVDPQSLTATMVAKLTASSEEKAIYTDMCKDQDRERELTVHPSQLYILRIDPSTSTTTWNRNGSKEGVGGEELRNRITGFGSSSSERPSLTMLERWNRWNIRRQFYGGTCP</sequence>
<evidence type="ECO:0000313" key="3">
    <source>
        <dbReference type="Proteomes" id="UP000234474"/>
    </source>
</evidence>
<reference evidence="3" key="1">
    <citation type="journal article" date="2018" name="Proc. Natl. Acad. Sci. U.S.A.">
        <title>Linking secondary metabolites to gene clusters through genome sequencing of six diverse Aspergillus species.</title>
        <authorList>
            <person name="Kaerboelling I."/>
            <person name="Vesth T.C."/>
            <person name="Frisvad J.C."/>
            <person name="Nybo J.L."/>
            <person name="Theobald S."/>
            <person name="Kuo A."/>
            <person name="Bowyer P."/>
            <person name="Matsuda Y."/>
            <person name="Mondo S."/>
            <person name="Lyhne E.K."/>
            <person name="Kogle M.E."/>
            <person name="Clum A."/>
            <person name="Lipzen A."/>
            <person name="Salamov A."/>
            <person name="Ngan C.Y."/>
            <person name="Daum C."/>
            <person name="Chiniquy J."/>
            <person name="Barry K."/>
            <person name="LaButti K."/>
            <person name="Haridas S."/>
            <person name="Simmons B.A."/>
            <person name="Magnuson J.K."/>
            <person name="Mortensen U.H."/>
            <person name="Larsen T.O."/>
            <person name="Grigoriev I.V."/>
            <person name="Baker S.E."/>
            <person name="Andersen M.R."/>
        </authorList>
    </citation>
    <scope>NUCLEOTIDE SEQUENCE [LARGE SCALE GENOMIC DNA]</scope>
    <source>
        <strain evidence="3">IBT 16806</strain>
    </source>
</reference>
<keyword evidence="3" id="KW-1185">Reference proteome</keyword>
<gene>
    <name evidence="2" type="ORF">P174DRAFT_425524</name>
</gene>
<organism evidence="2 3">
    <name type="scientific">Aspergillus novofumigatus (strain IBT 16806)</name>
    <dbReference type="NCBI Taxonomy" id="1392255"/>
    <lineage>
        <taxon>Eukaryota</taxon>
        <taxon>Fungi</taxon>
        <taxon>Dikarya</taxon>
        <taxon>Ascomycota</taxon>
        <taxon>Pezizomycotina</taxon>
        <taxon>Eurotiomycetes</taxon>
        <taxon>Eurotiomycetidae</taxon>
        <taxon>Eurotiales</taxon>
        <taxon>Aspergillaceae</taxon>
        <taxon>Aspergillus</taxon>
        <taxon>Aspergillus subgen. Fumigati</taxon>
    </lineage>
</organism>
<dbReference type="EMBL" id="MSZS01000011">
    <property type="protein sequence ID" value="PKX88977.1"/>
    <property type="molecule type" value="Genomic_DNA"/>
</dbReference>
<evidence type="ECO:0000256" key="1">
    <source>
        <dbReference type="SAM" id="MobiDB-lite"/>
    </source>
</evidence>
<feature type="compositionally biased region" description="Polar residues" evidence="1">
    <location>
        <begin position="400"/>
        <end position="412"/>
    </location>
</feature>
<accession>A0A2I1BU96</accession>
<dbReference type="OrthoDB" id="4467879at2759"/>
<dbReference type="OMA" id="YICRANI"/>
<dbReference type="Proteomes" id="UP000234474">
    <property type="component" value="Unassembled WGS sequence"/>
</dbReference>
<dbReference type="RefSeq" id="XP_024677572.1">
    <property type="nucleotide sequence ID" value="XM_024825293.1"/>
</dbReference>
<feature type="region of interest" description="Disordered" evidence="1">
    <location>
        <begin position="398"/>
        <end position="420"/>
    </location>
</feature>
<dbReference type="VEuPathDB" id="FungiDB:P174DRAFT_425524"/>